<dbReference type="InterPro" id="IPR036921">
    <property type="entry name" value="PurM-like_N_sf"/>
</dbReference>
<dbReference type="GO" id="GO:0000287">
    <property type="term" value="F:magnesium ion binding"/>
    <property type="evidence" value="ECO:0007669"/>
    <property type="project" value="UniProtKB-UniRule"/>
</dbReference>
<dbReference type="HAMAP" id="MF_02128">
    <property type="entry name" value="TMP_kinase"/>
    <property type="match status" value="1"/>
</dbReference>
<keyword evidence="1" id="KW-0784">Thiamine biosynthesis</keyword>
<gene>
    <name evidence="1" type="primary">thiL</name>
    <name evidence="3" type="ORF">FB476_2187</name>
</gene>
<reference evidence="3 4" key="1">
    <citation type="submission" date="2019-06" db="EMBL/GenBank/DDBJ databases">
        <title>Sequencing the genomes of 1000 actinobacteria strains.</title>
        <authorList>
            <person name="Klenk H.-P."/>
        </authorList>
    </citation>
    <scope>NUCLEOTIDE SEQUENCE [LARGE SCALE GENOMIC DNA]</scope>
    <source>
        <strain evidence="3 4">DSM 12362</strain>
    </source>
</reference>
<keyword evidence="1" id="KW-0460">Magnesium</keyword>
<dbReference type="EMBL" id="VFPU01000001">
    <property type="protein sequence ID" value="TQM97283.1"/>
    <property type="molecule type" value="Genomic_DNA"/>
</dbReference>
<feature type="binding site" evidence="1">
    <location>
        <begin position="131"/>
        <end position="132"/>
    </location>
    <ligand>
        <name>ATP</name>
        <dbReference type="ChEBI" id="CHEBI:30616"/>
    </ligand>
</feature>
<feature type="binding site" evidence="1">
    <location>
        <position position="331"/>
    </location>
    <ligand>
        <name>substrate</name>
    </ligand>
</feature>
<dbReference type="Proteomes" id="UP000315133">
    <property type="component" value="Unassembled WGS sequence"/>
</dbReference>
<dbReference type="RefSeq" id="WP_141818771.1">
    <property type="nucleotide sequence ID" value="NZ_BAAAIL010000002.1"/>
</dbReference>
<comment type="caution">
    <text evidence="1">Lacks conserved residue(s) required for the propagation of feature annotation.</text>
</comment>
<feature type="binding site" evidence="1">
    <location>
        <position position="84"/>
    </location>
    <ligand>
        <name>Mg(2+)</name>
        <dbReference type="ChEBI" id="CHEBI:18420"/>
        <label>2</label>
    </ligand>
</feature>
<dbReference type="SUPFAM" id="SSF56042">
    <property type="entry name" value="PurM C-terminal domain-like"/>
    <property type="match status" value="1"/>
</dbReference>
<dbReference type="Gene3D" id="3.90.650.10">
    <property type="entry name" value="PurM-like C-terminal domain"/>
    <property type="match status" value="1"/>
</dbReference>
<feature type="binding site" evidence="1">
    <location>
        <position position="62"/>
    </location>
    <ligand>
        <name>substrate</name>
    </ligand>
</feature>
<name>A0A543KQD1_9MICO</name>
<protein>
    <recommendedName>
        <fullName evidence="1">Thiamine-monophosphate kinase</fullName>
        <shortName evidence="1">TMP kinase</shortName>
        <shortName evidence="1">Thiamine-phosphate kinase</shortName>
        <ecNumber evidence="1">2.7.4.16</ecNumber>
    </recommendedName>
</protein>
<dbReference type="PIRSF" id="PIRSF005303">
    <property type="entry name" value="Thiam_monoph_kin"/>
    <property type="match status" value="1"/>
</dbReference>
<dbReference type="GO" id="GO:0005524">
    <property type="term" value="F:ATP binding"/>
    <property type="evidence" value="ECO:0007669"/>
    <property type="project" value="UniProtKB-UniRule"/>
</dbReference>
<evidence type="ECO:0000313" key="4">
    <source>
        <dbReference type="Proteomes" id="UP000315133"/>
    </source>
</evidence>
<keyword evidence="1" id="KW-0067">ATP-binding</keyword>
<dbReference type="CDD" id="cd02194">
    <property type="entry name" value="ThiL"/>
    <property type="match status" value="1"/>
</dbReference>
<comment type="miscellaneous">
    <text evidence="1">Reaction mechanism of ThiL seems to utilize a direct, inline transfer of the gamma-phosphate of ATP to TMP rather than a phosphorylated enzyme intermediate.</text>
</comment>
<feature type="binding site" evidence="1">
    <location>
        <position position="228"/>
    </location>
    <ligand>
        <name>Mg(2+)</name>
        <dbReference type="ChEBI" id="CHEBI:18420"/>
        <label>3</label>
    </ligand>
</feature>
<proteinExistence type="inferred from homology"/>
<dbReference type="GO" id="GO:0009228">
    <property type="term" value="P:thiamine biosynthetic process"/>
    <property type="evidence" value="ECO:0007669"/>
    <property type="project" value="UniProtKB-KW"/>
</dbReference>
<keyword evidence="1" id="KW-0547">Nucleotide-binding</keyword>
<feature type="binding site" evidence="1">
    <location>
        <position position="53"/>
    </location>
    <ligand>
        <name>Mg(2+)</name>
        <dbReference type="ChEBI" id="CHEBI:18420"/>
        <label>4</label>
    </ligand>
</feature>
<dbReference type="GO" id="GO:0009229">
    <property type="term" value="P:thiamine diphosphate biosynthetic process"/>
    <property type="evidence" value="ECO:0007669"/>
    <property type="project" value="UniProtKB-UniRule"/>
</dbReference>
<feature type="binding site" evidence="1">
    <location>
        <position position="54"/>
    </location>
    <ligand>
        <name>Mg(2+)</name>
        <dbReference type="ChEBI" id="CHEBI:18420"/>
        <label>1</label>
    </ligand>
</feature>
<dbReference type="InterPro" id="IPR006283">
    <property type="entry name" value="ThiL-like"/>
</dbReference>
<dbReference type="NCBIfam" id="TIGR01379">
    <property type="entry name" value="thiL"/>
    <property type="match status" value="1"/>
</dbReference>
<feature type="binding site" evidence="1">
    <location>
        <position position="230"/>
    </location>
    <ligand>
        <name>ATP</name>
        <dbReference type="ChEBI" id="CHEBI:30616"/>
    </ligand>
</feature>
<feature type="binding site" evidence="1">
    <location>
        <position position="84"/>
    </location>
    <ligand>
        <name>Mg(2+)</name>
        <dbReference type="ChEBI" id="CHEBI:18420"/>
        <label>4</label>
    </ligand>
</feature>
<comment type="function">
    <text evidence="1">Catalyzes the ATP-dependent phosphorylation of thiamine-monophosphate (TMP) to form thiamine-pyrophosphate (TPP), the active form of vitamin B1.</text>
</comment>
<feature type="domain" description="PurM-like N-terminal" evidence="2">
    <location>
        <begin position="37"/>
        <end position="150"/>
    </location>
</feature>
<organism evidence="3 4">
    <name type="scientific">Ornithinimicrobium humiphilum</name>
    <dbReference type="NCBI Taxonomy" id="125288"/>
    <lineage>
        <taxon>Bacteria</taxon>
        <taxon>Bacillati</taxon>
        <taxon>Actinomycetota</taxon>
        <taxon>Actinomycetes</taxon>
        <taxon>Micrococcales</taxon>
        <taxon>Ornithinimicrobiaceae</taxon>
        <taxon>Ornithinimicrobium</taxon>
    </lineage>
</organism>
<dbReference type="EC" id="2.7.4.16" evidence="1"/>
<keyword evidence="1" id="KW-0808">Transferase</keyword>
<evidence type="ECO:0000256" key="1">
    <source>
        <dbReference type="HAMAP-Rule" id="MF_02128"/>
    </source>
</evidence>
<keyword evidence="1 3" id="KW-0418">Kinase</keyword>
<accession>A0A543KQD1</accession>
<feature type="binding site" evidence="1">
    <location>
        <position position="39"/>
    </location>
    <ligand>
        <name>Mg(2+)</name>
        <dbReference type="ChEBI" id="CHEBI:18420"/>
        <label>4</label>
    </ligand>
</feature>
<feature type="binding site" evidence="1">
    <location>
        <position position="84"/>
    </location>
    <ligand>
        <name>Mg(2+)</name>
        <dbReference type="ChEBI" id="CHEBI:18420"/>
        <label>3</label>
    </ligand>
</feature>
<feature type="binding site" evidence="1">
    <location>
        <position position="132"/>
    </location>
    <ligand>
        <name>Mg(2+)</name>
        <dbReference type="ChEBI" id="CHEBI:18420"/>
        <label>1</label>
    </ligand>
</feature>
<comment type="pathway">
    <text evidence="1">Cofactor biosynthesis; thiamine diphosphate biosynthesis; thiamine diphosphate from thiamine phosphate: step 1/1.</text>
</comment>
<dbReference type="PANTHER" id="PTHR30270">
    <property type="entry name" value="THIAMINE-MONOPHOSPHATE KINASE"/>
    <property type="match status" value="1"/>
</dbReference>
<feature type="binding site" evidence="1">
    <location>
        <position position="161"/>
    </location>
    <ligand>
        <name>ATP</name>
        <dbReference type="ChEBI" id="CHEBI:30616"/>
    </ligand>
</feature>
<dbReference type="Pfam" id="PF00586">
    <property type="entry name" value="AIRS"/>
    <property type="match status" value="1"/>
</dbReference>
<keyword evidence="1" id="KW-0479">Metal-binding</keyword>
<feature type="binding site" evidence="1">
    <location>
        <position position="231"/>
    </location>
    <ligand>
        <name>Mg(2+)</name>
        <dbReference type="ChEBI" id="CHEBI:18420"/>
        <label>5</label>
    </ligand>
</feature>
<feature type="binding site" evidence="1">
    <location>
        <position position="280"/>
    </location>
    <ligand>
        <name>substrate</name>
    </ligand>
</feature>
<feature type="binding site" evidence="1">
    <location>
        <position position="39"/>
    </location>
    <ligand>
        <name>Mg(2+)</name>
        <dbReference type="ChEBI" id="CHEBI:18420"/>
        <label>3</label>
    </ligand>
</feature>
<keyword evidence="4" id="KW-1185">Reference proteome</keyword>
<feature type="binding site" evidence="1">
    <location>
        <position position="55"/>
    </location>
    <ligand>
        <name>Mg(2+)</name>
        <dbReference type="ChEBI" id="CHEBI:18420"/>
        <label>1</label>
    </ligand>
</feature>
<dbReference type="GO" id="GO:0009030">
    <property type="term" value="F:thiamine-phosphate kinase activity"/>
    <property type="evidence" value="ECO:0007669"/>
    <property type="project" value="UniProtKB-UniRule"/>
</dbReference>
<evidence type="ECO:0000259" key="2">
    <source>
        <dbReference type="Pfam" id="PF00586"/>
    </source>
</evidence>
<comment type="catalytic activity">
    <reaction evidence="1">
        <text>thiamine phosphate + ATP = thiamine diphosphate + ADP</text>
        <dbReference type="Rhea" id="RHEA:15913"/>
        <dbReference type="ChEBI" id="CHEBI:30616"/>
        <dbReference type="ChEBI" id="CHEBI:37575"/>
        <dbReference type="ChEBI" id="CHEBI:58937"/>
        <dbReference type="ChEBI" id="CHEBI:456216"/>
        <dbReference type="EC" id="2.7.4.16"/>
    </reaction>
</comment>
<dbReference type="InterPro" id="IPR036676">
    <property type="entry name" value="PurM-like_C_sf"/>
</dbReference>
<sequence length="336" mass="34010">MVDDGATLGGRGERGVLAEVFAAYAGLPTDGVLVGPGDDTGLLAVPTGRVLATTDTVVRDRDWRDDWSTAQDVGVKVVTQNLADLAAMGGRGTGLLVALAAPPSLPLAWARGLAEGIGYAAGLAGVPVLGGDLSSTAGDAVLVAVTALGELADGVTAPVLRSGASPGDVLAVSGPLGRSGAGLELLLGGVTEARDEQERRLLDHHRRPLTDLAQGPSAARAGATAMIDVSDGLVRDGDRVARASGVALVLDPGAVDRLAGELVPALPLDRARRQVLSGGEEHELLATFPGDRSLPEGWRRLGQVLPVGSDGADAPGVWQDGARLDPATGGWDHFEG</sequence>
<dbReference type="AlphaFoldDB" id="A0A543KQD1"/>
<dbReference type="OrthoDB" id="9802811at2"/>
<comment type="similarity">
    <text evidence="1">Belongs to the thiamine-monophosphate kinase family.</text>
</comment>
<dbReference type="UniPathway" id="UPA00060">
    <property type="reaction ID" value="UER00142"/>
</dbReference>
<dbReference type="SUPFAM" id="SSF55326">
    <property type="entry name" value="PurM N-terminal domain-like"/>
    <property type="match status" value="1"/>
</dbReference>
<comment type="caution">
    <text evidence="3">The sequence shown here is derived from an EMBL/GenBank/DDBJ whole genome shotgun (WGS) entry which is preliminary data.</text>
</comment>
<dbReference type="PANTHER" id="PTHR30270:SF0">
    <property type="entry name" value="THIAMINE-MONOPHOSPHATE KINASE"/>
    <property type="match status" value="1"/>
</dbReference>
<dbReference type="InterPro" id="IPR016188">
    <property type="entry name" value="PurM-like_N"/>
</dbReference>
<dbReference type="Gene3D" id="3.30.1330.10">
    <property type="entry name" value="PurM-like, N-terminal domain"/>
    <property type="match status" value="1"/>
</dbReference>
<feature type="binding site" evidence="1">
    <location>
        <position position="55"/>
    </location>
    <ligand>
        <name>Mg(2+)</name>
        <dbReference type="ChEBI" id="CHEBI:18420"/>
        <label>2</label>
    </ligand>
</feature>
<evidence type="ECO:0000313" key="3">
    <source>
        <dbReference type="EMBL" id="TQM97283.1"/>
    </source>
</evidence>